<dbReference type="EMBL" id="JAAMPC010000004">
    <property type="protein sequence ID" value="KAG2315224.1"/>
    <property type="molecule type" value="Genomic_DNA"/>
</dbReference>
<protein>
    <recommendedName>
        <fullName evidence="1">Replication protein A 70 kDa DNA-binding subunit B/D first OB fold domain-containing protein</fullName>
    </recommendedName>
</protein>
<reference evidence="2 3" key="1">
    <citation type="submission" date="2020-02" db="EMBL/GenBank/DDBJ databases">
        <authorList>
            <person name="Ma Q."/>
            <person name="Huang Y."/>
            <person name="Song X."/>
            <person name="Pei D."/>
        </authorList>
    </citation>
    <scope>NUCLEOTIDE SEQUENCE [LARGE SCALE GENOMIC DNA]</scope>
    <source>
        <strain evidence="2">Sxm20200214</strain>
        <tissue evidence="2">Leaf</tissue>
    </source>
</reference>
<dbReference type="SUPFAM" id="SSF50249">
    <property type="entry name" value="Nucleic acid-binding proteins"/>
    <property type="match status" value="2"/>
</dbReference>
<dbReference type="InterPro" id="IPR012340">
    <property type="entry name" value="NA-bd_OB-fold"/>
</dbReference>
<dbReference type="PANTHER" id="PTHR47165:SF4">
    <property type="entry name" value="OS03G0429900 PROTEIN"/>
    <property type="match status" value="1"/>
</dbReference>
<proteinExistence type="predicted"/>
<comment type="caution">
    <text evidence="2">The sequence shown here is derived from an EMBL/GenBank/DDBJ whole genome shotgun (WGS) entry which is preliminary data.</text>
</comment>
<dbReference type="Gene3D" id="2.40.50.140">
    <property type="entry name" value="Nucleic acid-binding proteins"/>
    <property type="match status" value="2"/>
</dbReference>
<evidence type="ECO:0000259" key="1">
    <source>
        <dbReference type="Pfam" id="PF02721"/>
    </source>
</evidence>
<dbReference type="Proteomes" id="UP000886595">
    <property type="component" value="Unassembled WGS sequence"/>
</dbReference>
<name>A0A8X7VPA6_BRACI</name>
<dbReference type="CDD" id="cd04480">
    <property type="entry name" value="RPA1_DBD_A_like"/>
    <property type="match status" value="1"/>
</dbReference>
<gene>
    <name evidence="2" type="ORF">Bca52824_018346</name>
</gene>
<dbReference type="AlphaFoldDB" id="A0A8X7VPA6"/>
<dbReference type="PANTHER" id="PTHR47165">
    <property type="entry name" value="OS03G0429900 PROTEIN"/>
    <property type="match status" value="1"/>
</dbReference>
<evidence type="ECO:0000313" key="2">
    <source>
        <dbReference type="EMBL" id="KAG2315224.1"/>
    </source>
</evidence>
<organism evidence="2 3">
    <name type="scientific">Brassica carinata</name>
    <name type="common">Ethiopian mustard</name>
    <name type="synonym">Abyssinian cabbage</name>
    <dbReference type="NCBI Taxonomy" id="52824"/>
    <lineage>
        <taxon>Eukaryota</taxon>
        <taxon>Viridiplantae</taxon>
        <taxon>Streptophyta</taxon>
        <taxon>Embryophyta</taxon>
        <taxon>Tracheophyta</taxon>
        <taxon>Spermatophyta</taxon>
        <taxon>Magnoliopsida</taxon>
        <taxon>eudicotyledons</taxon>
        <taxon>Gunneridae</taxon>
        <taxon>Pentapetalae</taxon>
        <taxon>rosids</taxon>
        <taxon>malvids</taxon>
        <taxon>Brassicales</taxon>
        <taxon>Brassicaceae</taxon>
        <taxon>Brassiceae</taxon>
        <taxon>Brassica</taxon>
    </lineage>
</organism>
<dbReference type="OrthoDB" id="1082814at2759"/>
<evidence type="ECO:0000313" key="3">
    <source>
        <dbReference type="Proteomes" id="UP000886595"/>
    </source>
</evidence>
<dbReference type="CDD" id="cd04481">
    <property type="entry name" value="RPA1_DBD_B_like"/>
    <property type="match status" value="1"/>
</dbReference>
<sequence>MKPSQKICYLSQLKPRTSNCCIQVKTIHTWKQFNASFGESLEIIFADSKGDKIYATSRQNQLLSLGSKCVIGEWKKIENMSITAVKNNWRVSDHMYKITFIGQTKITDYDIIENDDMFLSLMEFERIMSGSLKPNLLFDVLGQAMNVGDLLTIRCQDGEERKKIDFTLRDINDQRITCCLWGKFSEMLETYSEEAHKGVVVCLISFRYDESSMSIVATKEDDNQVGKKDKTSVYQVQSWNEYEDKTIAEMLNSTQGSFLNDDGESSVLLKTPTSKRTQDDLADLPDLTSASKKICSKAIKIEKISEEEMKSKKNN</sequence>
<dbReference type="Pfam" id="PF02721">
    <property type="entry name" value="DUF223"/>
    <property type="match status" value="1"/>
</dbReference>
<accession>A0A8X7VPA6</accession>
<keyword evidence="3" id="KW-1185">Reference proteome</keyword>
<dbReference type="InterPro" id="IPR003871">
    <property type="entry name" value="RFA1B/D_OB_1st"/>
</dbReference>
<feature type="domain" description="Replication protein A 70 kDa DNA-binding subunit B/D first OB fold" evidence="1">
    <location>
        <begin position="9"/>
        <end position="107"/>
    </location>
</feature>